<gene>
    <name evidence="3" type="ORF">AK830_g2619</name>
</gene>
<reference evidence="3 4" key="1">
    <citation type="submission" date="2015-09" db="EMBL/GenBank/DDBJ databases">
        <title>Draft genome of a European isolate of the apple canker pathogen Neonectria ditissima.</title>
        <authorList>
            <person name="Gomez-Cortecero A."/>
            <person name="Harrison R.J."/>
            <person name="Armitage A.D."/>
        </authorList>
    </citation>
    <scope>NUCLEOTIDE SEQUENCE [LARGE SCALE GENOMIC DNA]</scope>
    <source>
        <strain evidence="3 4">R09/05</strain>
    </source>
</reference>
<keyword evidence="4" id="KW-1185">Reference proteome</keyword>
<keyword evidence="2" id="KW-0732">Signal</keyword>
<dbReference type="Proteomes" id="UP000050424">
    <property type="component" value="Unassembled WGS sequence"/>
</dbReference>
<dbReference type="OrthoDB" id="4850028at2759"/>
<feature type="chain" id="PRO_5006135590" evidence="2">
    <location>
        <begin position="22"/>
        <end position="513"/>
    </location>
</feature>
<evidence type="ECO:0000313" key="4">
    <source>
        <dbReference type="Proteomes" id="UP000050424"/>
    </source>
</evidence>
<sequence length="513" mass="52837">MRLSYASRLAISASLFSVCAAFTVSPSDDASVVGNALFSGPGITFLQGSFSGASGAIGTFTNGPFGIGDGAILTTGEAVGAELGGNTFVSNDAPGSDYCGSNSYDGAVLQVSFSLDPGYNGLQFEYILASQEVDGYDEIPRLLSNYVPWLTYLLTSSGSPDAIGIYLGDTQLATEADGKTRITTLSPFLYDPYQIASPRSLTQYTGSSPPLLFTSPLDPGPQTLVLAVCDFADQSFDSGLLIKIEACVDCGNDHRTVIVNYKTVTNTVSSGEATSTSTQQASGTESGTVFVGVSAQTTTTAMTEGSATTTQEVTTSTEEVTTTTEEITTNTEDITTTTENVTTTQEVTTTTADSTTETTASTSERIIETSDSSTTTSATEATILTSDTTTAFAETTTSTTTDYTTETTALTSESTTETLGTSTTASTAGTTILTSDTTTAFAETTTSTTSDSTTETTALTSESTTEILGASTTISTTETAASTSDTTATFAETTLSTITRAGPCRPILIETVG</sequence>
<dbReference type="EMBL" id="LKCW01000025">
    <property type="protein sequence ID" value="KPM43909.1"/>
    <property type="molecule type" value="Genomic_DNA"/>
</dbReference>
<dbReference type="STRING" id="78410.A0A0P7BAT8"/>
<evidence type="ECO:0000256" key="1">
    <source>
        <dbReference type="SAM" id="MobiDB-lite"/>
    </source>
</evidence>
<feature type="region of interest" description="Disordered" evidence="1">
    <location>
        <begin position="342"/>
        <end position="378"/>
    </location>
</feature>
<organism evidence="3 4">
    <name type="scientific">Neonectria ditissima</name>
    <dbReference type="NCBI Taxonomy" id="78410"/>
    <lineage>
        <taxon>Eukaryota</taxon>
        <taxon>Fungi</taxon>
        <taxon>Dikarya</taxon>
        <taxon>Ascomycota</taxon>
        <taxon>Pezizomycotina</taxon>
        <taxon>Sordariomycetes</taxon>
        <taxon>Hypocreomycetidae</taxon>
        <taxon>Hypocreales</taxon>
        <taxon>Nectriaceae</taxon>
        <taxon>Neonectria</taxon>
    </lineage>
</organism>
<dbReference type="AlphaFoldDB" id="A0A0P7BAT8"/>
<protein>
    <submittedName>
        <fullName evidence="3">Uncharacterized protein</fullName>
    </submittedName>
</protein>
<evidence type="ECO:0000313" key="3">
    <source>
        <dbReference type="EMBL" id="KPM43909.1"/>
    </source>
</evidence>
<name>A0A0P7BAT8_9HYPO</name>
<comment type="caution">
    <text evidence="3">The sequence shown here is derived from an EMBL/GenBank/DDBJ whole genome shotgun (WGS) entry which is preliminary data.</text>
</comment>
<proteinExistence type="predicted"/>
<accession>A0A0P7BAT8</accession>
<evidence type="ECO:0000256" key="2">
    <source>
        <dbReference type="SAM" id="SignalP"/>
    </source>
</evidence>
<feature type="region of interest" description="Disordered" evidence="1">
    <location>
        <begin position="300"/>
        <end position="326"/>
    </location>
</feature>
<feature type="signal peptide" evidence="2">
    <location>
        <begin position="1"/>
        <end position="21"/>
    </location>
</feature>